<dbReference type="VEuPathDB" id="ToxoDB:TGMAS_221585"/>
<protein>
    <submittedName>
        <fullName evidence="1">Uncharacterized protein</fullName>
    </submittedName>
</protein>
<sequence>MQSVDIKNMSDVNNYATLTSRSLLVRCLAETCACFLRNRGPFTPARTMQSRHELGFQGPYQKRTKHGQAHVTHNPQPWESSRAYPFTSLRHILLGDTTTFWT</sequence>
<organism evidence="1 2">
    <name type="scientific">Toxoplasma gondii MAS</name>
    <dbReference type="NCBI Taxonomy" id="943118"/>
    <lineage>
        <taxon>Eukaryota</taxon>
        <taxon>Sar</taxon>
        <taxon>Alveolata</taxon>
        <taxon>Apicomplexa</taxon>
        <taxon>Conoidasida</taxon>
        <taxon>Coccidia</taxon>
        <taxon>Eucoccidiorida</taxon>
        <taxon>Eimeriorina</taxon>
        <taxon>Sarcocystidae</taxon>
        <taxon>Toxoplasma</taxon>
    </lineage>
</organism>
<dbReference type="Proteomes" id="UP000028821">
    <property type="component" value="Unassembled WGS sequence"/>
</dbReference>
<dbReference type="AlphaFoldDB" id="A0A086QPI2"/>
<dbReference type="EMBL" id="AEXC02001189">
    <property type="protein sequence ID" value="KFH14514.1"/>
    <property type="molecule type" value="Genomic_DNA"/>
</dbReference>
<evidence type="ECO:0000313" key="1">
    <source>
        <dbReference type="EMBL" id="KFH14514.1"/>
    </source>
</evidence>
<evidence type="ECO:0000313" key="2">
    <source>
        <dbReference type="Proteomes" id="UP000028821"/>
    </source>
</evidence>
<reference evidence="1 2" key="1">
    <citation type="submission" date="2014-04" db="EMBL/GenBank/DDBJ databases">
        <authorList>
            <person name="Sibley D."/>
            <person name="Venepally P."/>
            <person name="Karamycheva S."/>
            <person name="Hadjithomas M."/>
            <person name="Khan A."/>
            <person name="Brunk B."/>
            <person name="Roos D."/>
            <person name="Caler E."/>
            <person name="Lorenzi H."/>
        </authorList>
    </citation>
    <scope>NUCLEOTIDE SEQUENCE [LARGE SCALE GENOMIC DNA]</scope>
    <source>
        <strain evidence="1 2">MAS</strain>
    </source>
</reference>
<dbReference type="OrthoDB" id="10314897at2759"/>
<gene>
    <name evidence="1" type="ORF">TGMAS_221585</name>
</gene>
<comment type="caution">
    <text evidence="1">The sequence shown here is derived from an EMBL/GenBank/DDBJ whole genome shotgun (WGS) entry which is preliminary data.</text>
</comment>
<name>A0A086QPI2_TOXGO</name>
<proteinExistence type="predicted"/>
<accession>A0A086QPI2</accession>